<dbReference type="InterPro" id="IPR055050">
    <property type="entry name" value="WsaF_C"/>
</dbReference>
<protein>
    <recommendedName>
        <fullName evidence="1">WsaF C-terminal domain-containing protein</fullName>
    </recommendedName>
</protein>
<sequence length="372" mass="41048">MTKEELVRAGEIAAAGWNLPAALPTDGTEPLTIAWVCVAPGGQDSGGHTTMFRLVTALEAAGHRCILYLVNRHGWSIDQYRETIRDWWPNLRAEVRDVADGIEDAHAIFATGWPTAYTVLASPARGTRFYLVQDFEPWFYAAGSEALLAEATYRFGFHGVTAGRWLSMVLQRDYGMGADHFDFGADIDRYKLDPAIERNGICYYARFTKSRRAYELGVAALELFADRHPDVEIHFYGDVVPRLPFQATNHGTLKPEQLNQLYNRCVAGLVLSATNVSLVPHEMLAGGCLPVVNDAEHNRIVLDNDEVVYAPATPFELAHALSSLIERSAAERAAAAERASTSVQDRSWDTAGRQVELAVRSVTTNAARQTPV</sequence>
<dbReference type="Gene3D" id="3.40.50.11090">
    <property type="match status" value="1"/>
</dbReference>
<gene>
    <name evidence="2" type="ORF">OM076_42170</name>
</gene>
<name>A0A9X3N5F8_9ACTN</name>
<dbReference type="Proteomes" id="UP001149140">
    <property type="component" value="Unassembled WGS sequence"/>
</dbReference>
<keyword evidence="3" id="KW-1185">Reference proteome</keyword>
<evidence type="ECO:0000259" key="1">
    <source>
        <dbReference type="Pfam" id="PF22772"/>
    </source>
</evidence>
<feature type="domain" description="WsaF C-terminal" evidence="1">
    <location>
        <begin position="201"/>
        <end position="321"/>
    </location>
</feature>
<dbReference type="AlphaFoldDB" id="A0A9X3N5F8"/>
<dbReference type="SUPFAM" id="SSF53756">
    <property type="entry name" value="UDP-Glycosyltransferase/glycogen phosphorylase"/>
    <property type="match status" value="1"/>
</dbReference>
<evidence type="ECO:0000313" key="3">
    <source>
        <dbReference type="Proteomes" id="UP001149140"/>
    </source>
</evidence>
<organism evidence="2 3">
    <name type="scientific">Solirubrobacter ginsenosidimutans</name>
    <dbReference type="NCBI Taxonomy" id="490573"/>
    <lineage>
        <taxon>Bacteria</taxon>
        <taxon>Bacillati</taxon>
        <taxon>Actinomycetota</taxon>
        <taxon>Thermoleophilia</taxon>
        <taxon>Solirubrobacterales</taxon>
        <taxon>Solirubrobacteraceae</taxon>
        <taxon>Solirubrobacter</taxon>
    </lineage>
</organism>
<dbReference type="Pfam" id="PF22772">
    <property type="entry name" value="WsaF_C"/>
    <property type="match status" value="1"/>
</dbReference>
<reference evidence="2" key="1">
    <citation type="submission" date="2022-10" db="EMBL/GenBank/DDBJ databases">
        <title>The WGS of Solirubrobacter ginsenosidimutans DSM 21036.</title>
        <authorList>
            <person name="Jiang Z."/>
        </authorList>
    </citation>
    <scope>NUCLEOTIDE SEQUENCE</scope>
    <source>
        <strain evidence="2">DSM 21036</strain>
    </source>
</reference>
<dbReference type="Gene3D" id="3.40.50.2000">
    <property type="entry name" value="Glycogen Phosphorylase B"/>
    <property type="match status" value="1"/>
</dbReference>
<proteinExistence type="predicted"/>
<dbReference type="EMBL" id="JAPDOD010000081">
    <property type="protein sequence ID" value="MDA0166942.1"/>
    <property type="molecule type" value="Genomic_DNA"/>
</dbReference>
<dbReference type="RefSeq" id="WP_270046195.1">
    <property type="nucleotide sequence ID" value="NZ_JAPDOD010000081.1"/>
</dbReference>
<evidence type="ECO:0000313" key="2">
    <source>
        <dbReference type="EMBL" id="MDA0166942.1"/>
    </source>
</evidence>
<accession>A0A9X3N5F8</accession>
<comment type="caution">
    <text evidence="2">The sequence shown here is derived from an EMBL/GenBank/DDBJ whole genome shotgun (WGS) entry which is preliminary data.</text>
</comment>